<proteinExistence type="predicted"/>
<dbReference type="AlphaFoldDB" id="M3XSP5"/>
<name>M3XSP5_MUSPF</name>
<dbReference type="EMBL" id="AEYP01080959">
    <property type="status" value="NOT_ANNOTATED_CDS"/>
    <property type="molecule type" value="Genomic_DNA"/>
</dbReference>
<dbReference type="HOGENOM" id="CLU_3193872_0_0_1"/>
<organism evidence="1">
    <name type="scientific">Mustela putorius furo</name>
    <name type="common">European domestic ferret</name>
    <name type="synonym">Mustela furo</name>
    <dbReference type="NCBI Taxonomy" id="9669"/>
    <lineage>
        <taxon>Eukaryota</taxon>
        <taxon>Metazoa</taxon>
        <taxon>Chordata</taxon>
        <taxon>Craniata</taxon>
        <taxon>Vertebrata</taxon>
        <taxon>Euteleostomi</taxon>
        <taxon>Mammalia</taxon>
        <taxon>Eutheria</taxon>
        <taxon>Laurasiatheria</taxon>
        <taxon>Carnivora</taxon>
        <taxon>Caniformia</taxon>
        <taxon>Musteloidea</taxon>
        <taxon>Mustelidae</taxon>
        <taxon>Mustelinae</taxon>
        <taxon>Mustela</taxon>
    </lineage>
</organism>
<evidence type="ECO:0000313" key="1">
    <source>
        <dbReference type="Ensembl" id="ENSMPUP00000002095.1"/>
    </source>
</evidence>
<dbReference type="InParanoid" id="M3XSP5"/>
<dbReference type="EMBL" id="AEYP01080958">
    <property type="status" value="NOT_ANNOTATED_CDS"/>
    <property type="molecule type" value="Genomic_DNA"/>
</dbReference>
<dbReference type="Ensembl" id="ENSMPUT00000002138.1">
    <property type="protein sequence ID" value="ENSMPUP00000002095.1"/>
    <property type="gene ID" value="ENSMPUG00000002116.1"/>
</dbReference>
<sequence>PFPNFGYCGHWCYKHRGAGVPLDHFKCCQSLEECEGLPIPGKSEIF</sequence>
<accession>M3XSP5</accession>
<protein>
    <submittedName>
        <fullName evidence="1">Uncharacterized protein</fullName>
    </submittedName>
</protein>
<reference evidence="1" key="1">
    <citation type="submission" date="2024-06" db="UniProtKB">
        <authorList>
            <consortium name="Ensembl"/>
        </authorList>
    </citation>
    <scope>IDENTIFICATION</scope>
</reference>